<keyword evidence="4 6" id="KW-0378">Hydrolase</keyword>
<evidence type="ECO:0000256" key="2">
    <source>
        <dbReference type="ARBA" id="ARBA00022759"/>
    </source>
</evidence>
<evidence type="ECO:0000313" key="8">
    <source>
        <dbReference type="EMBL" id="UYV98692.1"/>
    </source>
</evidence>
<dbReference type="GO" id="GO:0004519">
    <property type="term" value="F:endonuclease activity"/>
    <property type="evidence" value="ECO:0007669"/>
    <property type="project" value="UniProtKB-KW"/>
</dbReference>
<keyword evidence="5 6" id="KW-0234">DNA repair</keyword>
<dbReference type="EC" id="3.1.-.-" evidence="6"/>
<dbReference type="Gene3D" id="3.40.960.10">
    <property type="entry name" value="VSR Endonuclease"/>
    <property type="match status" value="1"/>
</dbReference>
<dbReference type="NCBIfam" id="TIGR00632">
    <property type="entry name" value="vsr"/>
    <property type="match status" value="1"/>
</dbReference>
<dbReference type="AlphaFoldDB" id="A0AAX3ENS8"/>
<feature type="region of interest" description="Disordered" evidence="7">
    <location>
        <begin position="147"/>
        <end position="167"/>
    </location>
</feature>
<keyword evidence="3 6" id="KW-0227">DNA damage</keyword>
<reference evidence="8" key="1">
    <citation type="submission" date="2022-07" db="EMBL/GenBank/DDBJ databases">
        <authorList>
            <person name="Wu T."/>
        </authorList>
    </citation>
    <scope>NUCLEOTIDE SEQUENCE</scope>
    <source>
        <strain evidence="8">SD-1</strain>
    </source>
</reference>
<feature type="region of interest" description="Disordered" evidence="7">
    <location>
        <begin position="1"/>
        <end position="23"/>
    </location>
</feature>
<evidence type="ECO:0000256" key="7">
    <source>
        <dbReference type="SAM" id="MobiDB-lite"/>
    </source>
</evidence>
<evidence type="ECO:0000313" key="9">
    <source>
        <dbReference type="Proteomes" id="UP001163293"/>
    </source>
</evidence>
<keyword evidence="9" id="KW-1185">Reference proteome</keyword>
<dbReference type="GeneID" id="79886042"/>
<dbReference type="GO" id="GO:0016787">
    <property type="term" value="F:hydrolase activity"/>
    <property type="evidence" value="ECO:0007669"/>
    <property type="project" value="UniProtKB-KW"/>
</dbReference>
<name>A0AAX3ENS8_PAEUR</name>
<dbReference type="RefSeq" id="WP_069695633.1">
    <property type="nucleotide sequence ID" value="NZ_CP014574.1"/>
</dbReference>
<accession>A0AAX3ENS8</accession>
<proteinExistence type="inferred from homology"/>
<dbReference type="PIRSF" id="PIRSF018267">
    <property type="entry name" value="VSR_endonuc"/>
    <property type="match status" value="1"/>
</dbReference>
<evidence type="ECO:0000256" key="4">
    <source>
        <dbReference type="ARBA" id="ARBA00022801"/>
    </source>
</evidence>
<dbReference type="CDD" id="cd00221">
    <property type="entry name" value="Vsr"/>
    <property type="match status" value="1"/>
</dbReference>
<dbReference type="Pfam" id="PF03852">
    <property type="entry name" value="Vsr"/>
    <property type="match status" value="1"/>
</dbReference>
<evidence type="ECO:0000256" key="3">
    <source>
        <dbReference type="ARBA" id="ARBA00022763"/>
    </source>
</evidence>
<dbReference type="Proteomes" id="UP001163293">
    <property type="component" value="Chromosome"/>
</dbReference>
<dbReference type="GO" id="GO:0006298">
    <property type="term" value="P:mismatch repair"/>
    <property type="evidence" value="ECO:0007669"/>
    <property type="project" value="UniProtKB-UniRule"/>
</dbReference>
<dbReference type="InterPro" id="IPR004603">
    <property type="entry name" value="DNA_mismatch_endonuc_vsr"/>
</dbReference>
<organism evidence="8 9">
    <name type="scientific">Paenarthrobacter ureafaciens</name>
    <dbReference type="NCBI Taxonomy" id="37931"/>
    <lineage>
        <taxon>Bacteria</taxon>
        <taxon>Bacillati</taxon>
        <taxon>Actinomycetota</taxon>
        <taxon>Actinomycetes</taxon>
        <taxon>Micrococcales</taxon>
        <taxon>Micrococcaceae</taxon>
        <taxon>Paenarthrobacter</taxon>
    </lineage>
</organism>
<sequence>MGESRDLLTPEQRSRNMSRIRGKNTKPELLVRSILHAKGYRYRLHGRAGTTTLPGRPDLVFAGRRKVIFVNGCFWHFHDCKAGRHAPAANAEFWAAKRTRTRERDSLQREQLEASGWESLTVWECELKDRGELESRLTAFLEGGSQRLAAPLDSPERSPAAGDQDWL</sequence>
<dbReference type="EMBL" id="CP101185">
    <property type="protein sequence ID" value="UYV98692.1"/>
    <property type="molecule type" value="Genomic_DNA"/>
</dbReference>
<dbReference type="InterPro" id="IPR011335">
    <property type="entry name" value="Restrct_endonuc-II-like"/>
</dbReference>
<evidence type="ECO:0000256" key="5">
    <source>
        <dbReference type="ARBA" id="ARBA00023204"/>
    </source>
</evidence>
<keyword evidence="2 6" id="KW-0255">Endonuclease</keyword>
<dbReference type="SUPFAM" id="SSF52980">
    <property type="entry name" value="Restriction endonuclease-like"/>
    <property type="match status" value="1"/>
</dbReference>
<feature type="compositionally biased region" description="Basic and acidic residues" evidence="7">
    <location>
        <begin position="1"/>
        <end position="14"/>
    </location>
</feature>
<gene>
    <name evidence="8" type="ORF">NL394_05595</name>
</gene>
<evidence type="ECO:0000256" key="6">
    <source>
        <dbReference type="PIRNR" id="PIRNR018267"/>
    </source>
</evidence>
<protein>
    <recommendedName>
        <fullName evidence="6">Very short patch repair endonuclease</fullName>
        <ecNumber evidence="6">3.1.-.-</ecNumber>
    </recommendedName>
</protein>
<keyword evidence="1 6" id="KW-0540">Nuclease</keyword>
<evidence type="ECO:0000256" key="1">
    <source>
        <dbReference type="ARBA" id="ARBA00022722"/>
    </source>
</evidence>
<comment type="similarity">
    <text evidence="6">Belongs to the vsr family.</text>
</comment>
<comment type="function">
    <text evidence="6">May nick specific sequences that contain T:G mispairs resulting from m5C-deamination.</text>
</comment>